<proteinExistence type="predicted"/>
<name>A0A2P5CDN4_PARAD</name>
<comment type="caution">
    <text evidence="2">The sequence shown here is derived from an EMBL/GenBank/DDBJ whole genome shotgun (WGS) entry which is preliminary data.</text>
</comment>
<dbReference type="EMBL" id="JXTB01000143">
    <property type="protein sequence ID" value="PON59117.1"/>
    <property type="molecule type" value="Genomic_DNA"/>
</dbReference>
<protein>
    <submittedName>
        <fullName evidence="2">Uncharacterized protein</fullName>
    </submittedName>
</protein>
<dbReference type="AlphaFoldDB" id="A0A2P5CDN4"/>
<feature type="region of interest" description="Disordered" evidence="1">
    <location>
        <begin position="1"/>
        <end position="79"/>
    </location>
</feature>
<accession>A0A2P5CDN4</accession>
<evidence type="ECO:0000256" key="1">
    <source>
        <dbReference type="SAM" id="MobiDB-lite"/>
    </source>
</evidence>
<organism evidence="2 3">
    <name type="scientific">Parasponia andersonii</name>
    <name type="common">Sponia andersonii</name>
    <dbReference type="NCBI Taxonomy" id="3476"/>
    <lineage>
        <taxon>Eukaryota</taxon>
        <taxon>Viridiplantae</taxon>
        <taxon>Streptophyta</taxon>
        <taxon>Embryophyta</taxon>
        <taxon>Tracheophyta</taxon>
        <taxon>Spermatophyta</taxon>
        <taxon>Magnoliopsida</taxon>
        <taxon>eudicotyledons</taxon>
        <taxon>Gunneridae</taxon>
        <taxon>Pentapetalae</taxon>
        <taxon>rosids</taxon>
        <taxon>fabids</taxon>
        <taxon>Rosales</taxon>
        <taxon>Cannabaceae</taxon>
        <taxon>Parasponia</taxon>
    </lineage>
</organism>
<evidence type="ECO:0000313" key="2">
    <source>
        <dbReference type="EMBL" id="PON59117.1"/>
    </source>
</evidence>
<feature type="non-terminal residue" evidence="2">
    <location>
        <position position="1"/>
    </location>
</feature>
<evidence type="ECO:0000313" key="3">
    <source>
        <dbReference type="Proteomes" id="UP000237105"/>
    </source>
</evidence>
<feature type="compositionally biased region" description="Acidic residues" evidence="1">
    <location>
        <begin position="69"/>
        <end position="79"/>
    </location>
</feature>
<dbReference type="Proteomes" id="UP000237105">
    <property type="component" value="Unassembled WGS sequence"/>
</dbReference>
<keyword evidence="3" id="KW-1185">Reference proteome</keyword>
<dbReference type="OrthoDB" id="10410719at2759"/>
<gene>
    <name evidence="2" type="ORF">PanWU01x14_162360</name>
</gene>
<reference evidence="3" key="1">
    <citation type="submission" date="2016-06" db="EMBL/GenBank/DDBJ databases">
        <title>Parallel loss of symbiosis genes in relatives of nitrogen-fixing non-legume Parasponia.</title>
        <authorList>
            <person name="Van Velzen R."/>
            <person name="Holmer R."/>
            <person name="Bu F."/>
            <person name="Rutten L."/>
            <person name="Van Zeijl A."/>
            <person name="Liu W."/>
            <person name="Santuari L."/>
            <person name="Cao Q."/>
            <person name="Sharma T."/>
            <person name="Shen D."/>
            <person name="Roswanjaya Y."/>
            <person name="Wardhani T."/>
            <person name="Kalhor M.S."/>
            <person name="Jansen J."/>
            <person name="Van den Hoogen J."/>
            <person name="Gungor B."/>
            <person name="Hartog M."/>
            <person name="Hontelez J."/>
            <person name="Verver J."/>
            <person name="Yang W.-C."/>
            <person name="Schijlen E."/>
            <person name="Repin R."/>
            <person name="Schilthuizen M."/>
            <person name="Schranz E."/>
            <person name="Heidstra R."/>
            <person name="Miyata K."/>
            <person name="Fedorova E."/>
            <person name="Kohlen W."/>
            <person name="Bisseling T."/>
            <person name="Smit S."/>
            <person name="Geurts R."/>
        </authorList>
    </citation>
    <scope>NUCLEOTIDE SEQUENCE [LARGE SCALE GENOMIC DNA]</scope>
    <source>
        <strain evidence="3">cv. WU1-14</strain>
    </source>
</reference>
<feature type="compositionally biased region" description="Basic and acidic residues" evidence="1">
    <location>
        <begin position="22"/>
        <end position="40"/>
    </location>
</feature>
<feature type="compositionally biased region" description="Acidic residues" evidence="1">
    <location>
        <begin position="52"/>
        <end position="61"/>
    </location>
</feature>
<sequence>VDPNHDPEAQPGPTRAEYPLEEQGHDEENVQGDGLHRVEPDVVAETGVPNDAEVEGEEGDEAGVRDGPIEPDDREERVEEEAAQFGVLREEEASVLEGVEEGEGVSDG</sequence>